<proteinExistence type="inferred from homology"/>
<dbReference type="SUPFAM" id="SSF74942">
    <property type="entry name" value="YhbC-like, C-terminal domain"/>
    <property type="match status" value="1"/>
</dbReference>
<dbReference type="PANTHER" id="PTHR33867:SF1">
    <property type="entry name" value="RIBOSOME MATURATION FACTOR RIMP"/>
    <property type="match status" value="1"/>
</dbReference>
<organism evidence="5 6">
    <name type="scientific">Spiroplasma sabaudiense Ar-1343</name>
    <dbReference type="NCBI Taxonomy" id="1276257"/>
    <lineage>
        <taxon>Bacteria</taxon>
        <taxon>Bacillati</taxon>
        <taxon>Mycoplasmatota</taxon>
        <taxon>Mollicutes</taxon>
        <taxon>Entomoplasmatales</taxon>
        <taxon>Spiroplasmataceae</taxon>
        <taxon>Spiroplasma</taxon>
    </lineage>
</organism>
<dbReference type="InterPro" id="IPR036847">
    <property type="entry name" value="RimP_C_sf"/>
</dbReference>
<dbReference type="PATRIC" id="fig|1276257.3.peg.586"/>
<keyword evidence="6" id="KW-1185">Reference proteome</keyword>
<dbReference type="InterPro" id="IPR003728">
    <property type="entry name" value="Ribosome_maturation_RimP"/>
</dbReference>
<dbReference type="InterPro" id="IPR028989">
    <property type="entry name" value="RimP_N"/>
</dbReference>
<feature type="domain" description="Ribosome maturation factor RimP N-terminal" evidence="4">
    <location>
        <begin position="14"/>
        <end position="90"/>
    </location>
</feature>
<accession>W6AJS2</accession>
<dbReference type="KEGG" id="ssab:SSABA_v1c05750"/>
<keyword evidence="1 3" id="KW-0963">Cytoplasm</keyword>
<dbReference type="GO" id="GO:0000028">
    <property type="term" value="P:ribosomal small subunit assembly"/>
    <property type="evidence" value="ECO:0007669"/>
    <property type="project" value="TreeGrafter"/>
</dbReference>
<dbReference type="SUPFAM" id="SSF75420">
    <property type="entry name" value="YhbC-like, N-terminal domain"/>
    <property type="match status" value="1"/>
</dbReference>
<evidence type="ECO:0000313" key="5">
    <source>
        <dbReference type="EMBL" id="AHI53979.1"/>
    </source>
</evidence>
<comment type="similarity">
    <text evidence="3">Belongs to the RimP family.</text>
</comment>
<dbReference type="Proteomes" id="UP000019265">
    <property type="component" value="Chromosome"/>
</dbReference>
<dbReference type="STRING" id="1276257.SSABA_v1c05750"/>
<dbReference type="OrthoDB" id="398614at2"/>
<sequence length="164" mass="19049">MNNFNELKPQLLSIIEPILKESNLELYELNNVLDFETSVLQVLVVNFDKSNLTVDFDNLVAANEKISAALDRVADLSDAYVLEVASAGIERTIHSKAELIENVGNYLFFQINFKVEFVDEFNADLLEYDKIKDEFKIFFFLKGKKKNVWLKWEDIKFVRLAVKF</sequence>
<name>W6AJS2_9MOLU</name>
<dbReference type="PANTHER" id="PTHR33867">
    <property type="entry name" value="RIBOSOME MATURATION FACTOR RIMP"/>
    <property type="match status" value="1"/>
</dbReference>
<dbReference type="EMBL" id="CP006934">
    <property type="protein sequence ID" value="AHI53979.1"/>
    <property type="molecule type" value="Genomic_DNA"/>
</dbReference>
<dbReference type="RefSeq" id="WP_025251117.1">
    <property type="nucleotide sequence ID" value="NZ_CP006934.1"/>
</dbReference>
<evidence type="ECO:0000313" key="6">
    <source>
        <dbReference type="Proteomes" id="UP000019265"/>
    </source>
</evidence>
<dbReference type="HOGENOM" id="CLU_070525_2_3_14"/>
<evidence type="ECO:0000256" key="3">
    <source>
        <dbReference type="HAMAP-Rule" id="MF_01077"/>
    </source>
</evidence>
<gene>
    <name evidence="3 5" type="primary">rimP</name>
    <name evidence="5" type="ORF">SSABA_v1c05750</name>
</gene>
<evidence type="ECO:0000256" key="2">
    <source>
        <dbReference type="ARBA" id="ARBA00022517"/>
    </source>
</evidence>
<dbReference type="GO" id="GO:0005829">
    <property type="term" value="C:cytosol"/>
    <property type="evidence" value="ECO:0007669"/>
    <property type="project" value="TreeGrafter"/>
</dbReference>
<dbReference type="Pfam" id="PF02576">
    <property type="entry name" value="RimP_N"/>
    <property type="match status" value="1"/>
</dbReference>
<evidence type="ECO:0000259" key="4">
    <source>
        <dbReference type="Pfam" id="PF02576"/>
    </source>
</evidence>
<reference evidence="5 6" key="1">
    <citation type="journal article" date="2014" name="Genome Biol. Evol.">
        <title>Molecular evolution of the substrate utilization strategies and putative virulence factors in mosquito-associated Spiroplasma species.</title>
        <authorList>
            <person name="Chang T.H."/>
            <person name="Lo W.S."/>
            <person name="Ku C."/>
            <person name="Chen L.L."/>
            <person name="Kuo C.H."/>
        </authorList>
    </citation>
    <scope>NUCLEOTIDE SEQUENCE [LARGE SCALE GENOMIC DNA]</scope>
    <source>
        <strain evidence="5">Ar-1343</strain>
    </source>
</reference>
<evidence type="ECO:0000256" key="1">
    <source>
        <dbReference type="ARBA" id="ARBA00022490"/>
    </source>
</evidence>
<protein>
    <recommendedName>
        <fullName evidence="3">Ribosome maturation factor RimP</fullName>
    </recommendedName>
</protein>
<dbReference type="GO" id="GO:0006412">
    <property type="term" value="P:translation"/>
    <property type="evidence" value="ECO:0007669"/>
    <property type="project" value="TreeGrafter"/>
</dbReference>
<dbReference type="Gene3D" id="2.30.30.180">
    <property type="entry name" value="Ribosome maturation factor RimP, C-terminal domain"/>
    <property type="match status" value="1"/>
</dbReference>
<dbReference type="AlphaFoldDB" id="W6AJS2"/>
<comment type="subcellular location">
    <subcellularLocation>
        <location evidence="3">Cytoplasm</location>
    </subcellularLocation>
</comment>
<dbReference type="InterPro" id="IPR035956">
    <property type="entry name" value="RimP_N_sf"/>
</dbReference>
<dbReference type="HAMAP" id="MF_01077">
    <property type="entry name" value="RimP"/>
    <property type="match status" value="1"/>
</dbReference>
<dbReference type="Gene3D" id="3.30.300.70">
    <property type="entry name" value="RimP-like superfamily, N-terminal"/>
    <property type="match status" value="1"/>
</dbReference>
<comment type="function">
    <text evidence="3">Required for maturation of 30S ribosomal subunits.</text>
</comment>
<dbReference type="eggNOG" id="COG0779">
    <property type="taxonomic scope" value="Bacteria"/>
</dbReference>
<keyword evidence="2 3" id="KW-0690">Ribosome biogenesis</keyword>